<sequence length="152" mass="17226">MQKFGAIVTQTIVVDMICSVFTTIGQLRPESHDGILYAGTGNRWLELPGQWRCLVPLYYGGINNVNFWSVPIQAVYRKKNVPFWYPSAIYSSVGASSFFWGLMIHFESVPIEGTKAQAKLGIFLANHRLPPQHRHHPIPRRGHNVLDDIPPE</sequence>
<name>A0A7E4VYZ8_PANRE</name>
<proteinExistence type="predicted"/>
<reference evidence="2" key="2">
    <citation type="submission" date="2020-10" db="UniProtKB">
        <authorList>
            <consortium name="WormBaseParasite"/>
        </authorList>
    </citation>
    <scope>IDENTIFICATION</scope>
</reference>
<reference evidence="1" key="1">
    <citation type="journal article" date="2013" name="Genetics">
        <title>The draft genome and transcriptome of Panagrellus redivivus are shaped by the harsh demands of a free-living lifestyle.</title>
        <authorList>
            <person name="Srinivasan J."/>
            <person name="Dillman A.R."/>
            <person name="Macchietto M.G."/>
            <person name="Heikkinen L."/>
            <person name="Lakso M."/>
            <person name="Fracchia K.M."/>
            <person name="Antoshechkin I."/>
            <person name="Mortazavi A."/>
            <person name="Wong G."/>
            <person name="Sternberg P.W."/>
        </authorList>
    </citation>
    <scope>NUCLEOTIDE SEQUENCE [LARGE SCALE GENOMIC DNA]</scope>
    <source>
        <strain evidence="1">MT8872</strain>
    </source>
</reference>
<evidence type="ECO:0000313" key="1">
    <source>
        <dbReference type="Proteomes" id="UP000492821"/>
    </source>
</evidence>
<evidence type="ECO:0000313" key="2">
    <source>
        <dbReference type="WBParaSite" id="Pan_g5209.t1"/>
    </source>
</evidence>
<dbReference type="Proteomes" id="UP000492821">
    <property type="component" value="Unassembled WGS sequence"/>
</dbReference>
<accession>A0A7E4VYZ8</accession>
<dbReference type="WBParaSite" id="Pan_g5209.t1">
    <property type="protein sequence ID" value="Pan_g5209.t1"/>
    <property type="gene ID" value="Pan_g5209"/>
</dbReference>
<protein>
    <submittedName>
        <fullName evidence="2">Innexin</fullName>
    </submittedName>
</protein>
<keyword evidence="1" id="KW-1185">Reference proteome</keyword>
<organism evidence="1 2">
    <name type="scientific">Panagrellus redivivus</name>
    <name type="common">Microworm</name>
    <dbReference type="NCBI Taxonomy" id="6233"/>
    <lineage>
        <taxon>Eukaryota</taxon>
        <taxon>Metazoa</taxon>
        <taxon>Ecdysozoa</taxon>
        <taxon>Nematoda</taxon>
        <taxon>Chromadorea</taxon>
        <taxon>Rhabditida</taxon>
        <taxon>Tylenchina</taxon>
        <taxon>Panagrolaimomorpha</taxon>
        <taxon>Panagrolaimoidea</taxon>
        <taxon>Panagrolaimidae</taxon>
        <taxon>Panagrellus</taxon>
    </lineage>
</organism>
<dbReference type="AlphaFoldDB" id="A0A7E4VYZ8"/>